<name>A0ACA9PK16_9GLOM</name>
<dbReference type="EMBL" id="CAJVPU010029929">
    <property type="protein sequence ID" value="CAG8712336.1"/>
    <property type="molecule type" value="Genomic_DNA"/>
</dbReference>
<sequence>IEAYYQEEYQEYHSSPLNDETEMMLLGGPGILRFFYSSKSLPGPNKVPDDAMMISIVDDYDKTFHQHYSKFKGVQLKEYVYDN</sequence>
<feature type="non-terminal residue" evidence="1">
    <location>
        <position position="1"/>
    </location>
</feature>
<proteinExistence type="predicted"/>
<protein>
    <submittedName>
        <fullName evidence="1">727_t:CDS:1</fullName>
    </submittedName>
</protein>
<keyword evidence="2" id="KW-1185">Reference proteome</keyword>
<organism evidence="1 2">
    <name type="scientific">Dentiscutata heterogama</name>
    <dbReference type="NCBI Taxonomy" id="1316150"/>
    <lineage>
        <taxon>Eukaryota</taxon>
        <taxon>Fungi</taxon>
        <taxon>Fungi incertae sedis</taxon>
        <taxon>Mucoromycota</taxon>
        <taxon>Glomeromycotina</taxon>
        <taxon>Glomeromycetes</taxon>
        <taxon>Diversisporales</taxon>
        <taxon>Gigasporaceae</taxon>
        <taxon>Dentiscutata</taxon>
    </lineage>
</organism>
<comment type="caution">
    <text evidence="1">The sequence shown here is derived from an EMBL/GenBank/DDBJ whole genome shotgun (WGS) entry which is preliminary data.</text>
</comment>
<reference evidence="1" key="1">
    <citation type="submission" date="2021-06" db="EMBL/GenBank/DDBJ databases">
        <authorList>
            <person name="Kallberg Y."/>
            <person name="Tangrot J."/>
            <person name="Rosling A."/>
        </authorList>
    </citation>
    <scope>NUCLEOTIDE SEQUENCE</scope>
    <source>
        <strain evidence="1">IL203A</strain>
    </source>
</reference>
<evidence type="ECO:0000313" key="1">
    <source>
        <dbReference type="EMBL" id="CAG8712336.1"/>
    </source>
</evidence>
<gene>
    <name evidence="1" type="ORF">DHETER_LOCUS12336</name>
</gene>
<evidence type="ECO:0000313" key="2">
    <source>
        <dbReference type="Proteomes" id="UP000789702"/>
    </source>
</evidence>
<accession>A0ACA9PK16</accession>
<feature type="non-terminal residue" evidence="1">
    <location>
        <position position="83"/>
    </location>
</feature>
<dbReference type="Proteomes" id="UP000789702">
    <property type="component" value="Unassembled WGS sequence"/>
</dbReference>